<evidence type="ECO:0000313" key="2">
    <source>
        <dbReference type="EMBL" id="SFI08516.1"/>
    </source>
</evidence>
<proteinExistence type="predicted"/>
<evidence type="ECO:0000256" key="1">
    <source>
        <dbReference type="SAM" id="MobiDB-lite"/>
    </source>
</evidence>
<dbReference type="AlphaFoldDB" id="A0A1I3FBC4"/>
<reference evidence="3" key="1">
    <citation type="submission" date="2016-10" db="EMBL/GenBank/DDBJ databases">
        <authorList>
            <person name="Varghese N."/>
            <person name="Submissions S."/>
        </authorList>
    </citation>
    <scope>NUCLEOTIDE SEQUENCE [LARGE SCALE GENOMIC DNA]</scope>
    <source>
        <strain evidence="3">Z-7934</strain>
    </source>
</reference>
<feature type="region of interest" description="Disordered" evidence="1">
    <location>
        <begin position="1"/>
        <end position="38"/>
    </location>
</feature>
<evidence type="ECO:0000313" key="3">
    <source>
        <dbReference type="Proteomes" id="UP000199287"/>
    </source>
</evidence>
<protein>
    <submittedName>
        <fullName evidence="2">Uncharacterized protein</fullName>
    </submittedName>
</protein>
<dbReference type="EMBL" id="FOQA01000006">
    <property type="protein sequence ID" value="SFI08516.1"/>
    <property type="molecule type" value="Genomic_DNA"/>
</dbReference>
<sequence length="60" mass="6859">MNYSNASYQRQSQSFSKQSVKGSPTEEKNTKNSHHSYQSIVDSNFSTMNYFGTGSLKNNW</sequence>
<dbReference type="RefSeq" id="WP_093372423.1">
    <property type="nucleotide sequence ID" value="NZ_FOQA01000006.1"/>
</dbReference>
<keyword evidence="3" id="KW-1185">Reference proteome</keyword>
<organism evidence="2 3">
    <name type="scientific">Tindallia magadiensis</name>
    <dbReference type="NCBI Taxonomy" id="69895"/>
    <lineage>
        <taxon>Bacteria</taxon>
        <taxon>Bacillati</taxon>
        <taxon>Bacillota</taxon>
        <taxon>Clostridia</taxon>
        <taxon>Peptostreptococcales</taxon>
        <taxon>Tindalliaceae</taxon>
        <taxon>Tindallia</taxon>
    </lineage>
</organism>
<gene>
    <name evidence="2" type="ORF">SAMN05192551_10681</name>
</gene>
<name>A0A1I3FBC4_9FIRM</name>
<dbReference type="OrthoDB" id="9927261at2"/>
<accession>A0A1I3FBC4</accession>
<dbReference type="Proteomes" id="UP000199287">
    <property type="component" value="Unassembled WGS sequence"/>
</dbReference>
<feature type="compositionally biased region" description="Polar residues" evidence="1">
    <location>
        <begin position="1"/>
        <end position="22"/>
    </location>
</feature>